<dbReference type="SUPFAM" id="SSF51206">
    <property type="entry name" value="cAMP-binding domain-like"/>
    <property type="match status" value="1"/>
</dbReference>
<evidence type="ECO:0000313" key="2">
    <source>
        <dbReference type="EMBL" id="OXA75126.1"/>
    </source>
</evidence>
<evidence type="ECO:0000259" key="1">
    <source>
        <dbReference type="Pfam" id="PF00027"/>
    </source>
</evidence>
<sequence>MFQQIHTYLSRSARLSKEEVKIFEKHLELRKIPKKTILLSAGEICNFEAYINKGCIREYFVDRDGIELTLQFAIEDWWVSDITSFEDQVPSDMYIETLEDCELLVLTRQAKENLINEVPQLERMFRLMIQRHLSKLQKRLFRTVSSTAMEQYVEFITRYPTISQRVSQQYIASYLGITPEFLSRLRAKYLKGGNGQD</sequence>
<evidence type="ECO:0000313" key="3">
    <source>
        <dbReference type="Proteomes" id="UP000198382"/>
    </source>
</evidence>
<accession>A0ABX4BJ78</accession>
<dbReference type="RefSeq" id="WP_074657922.1">
    <property type="nucleotide sequence ID" value="NZ_MUGV01000054.1"/>
</dbReference>
<dbReference type="Gene3D" id="2.60.120.10">
    <property type="entry name" value="Jelly Rolls"/>
    <property type="match status" value="1"/>
</dbReference>
<dbReference type="Pfam" id="PF00027">
    <property type="entry name" value="cNMP_binding"/>
    <property type="match status" value="1"/>
</dbReference>
<protein>
    <submittedName>
        <fullName evidence="2">Crp/Fnr family transcriptional regulator</fullName>
    </submittedName>
</protein>
<dbReference type="InterPro" id="IPR000595">
    <property type="entry name" value="cNMP-bd_dom"/>
</dbReference>
<dbReference type="CDD" id="cd00038">
    <property type="entry name" value="CAP_ED"/>
    <property type="match status" value="1"/>
</dbReference>
<dbReference type="Proteomes" id="UP000198382">
    <property type="component" value="Unassembled WGS sequence"/>
</dbReference>
<dbReference type="InterPro" id="IPR018490">
    <property type="entry name" value="cNMP-bd_dom_sf"/>
</dbReference>
<feature type="domain" description="Cyclic nucleotide-binding" evidence="1">
    <location>
        <begin position="30"/>
        <end position="116"/>
    </location>
</feature>
<dbReference type="EMBL" id="MUGV01000054">
    <property type="protein sequence ID" value="OXA75126.1"/>
    <property type="molecule type" value="Genomic_DNA"/>
</dbReference>
<gene>
    <name evidence="2" type="ORF">B0A65_22655</name>
</gene>
<name>A0ABX4BJ78_FLAFR</name>
<proteinExistence type="predicted"/>
<reference evidence="2 3" key="1">
    <citation type="submission" date="2016-11" db="EMBL/GenBank/DDBJ databases">
        <title>Whole genomes of Flavobacteriaceae.</title>
        <authorList>
            <person name="Stine C."/>
            <person name="Li C."/>
            <person name="Tadesse D."/>
        </authorList>
    </citation>
    <scope>NUCLEOTIDE SEQUENCE [LARGE SCALE GENOMIC DNA]</scope>
    <source>
        <strain evidence="2 3">DSM 15937</strain>
    </source>
</reference>
<organism evidence="2 3">
    <name type="scientific">Flavobacterium frigidimaris</name>
    <dbReference type="NCBI Taxonomy" id="262320"/>
    <lineage>
        <taxon>Bacteria</taxon>
        <taxon>Pseudomonadati</taxon>
        <taxon>Bacteroidota</taxon>
        <taxon>Flavobacteriia</taxon>
        <taxon>Flavobacteriales</taxon>
        <taxon>Flavobacteriaceae</taxon>
        <taxon>Flavobacterium</taxon>
    </lineage>
</organism>
<dbReference type="InterPro" id="IPR014710">
    <property type="entry name" value="RmlC-like_jellyroll"/>
</dbReference>
<keyword evidence="3" id="KW-1185">Reference proteome</keyword>
<comment type="caution">
    <text evidence="2">The sequence shown here is derived from an EMBL/GenBank/DDBJ whole genome shotgun (WGS) entry which is preliminary data.</text>
</comment>